<dbReference type="GO" id="GO:0016705">
    <property type="term" value="F:oxidoreductase activity, acting on paired donors, with incorporation or reduction of molecular oxygen"/>
    <property type="evidence" value="ECO:0007669"/>
    <property type="project" value="InterPro"/>
</dbReference>
<evidence type="ECO:0000256" key="9">
    <source>
        <dbReference type="ARBA" id="ARBA00023136"/>
    </source>
</evidence>
<dbReference type="Proteomes" id="UP000554482">
    <property type="component" value="Unassembled WGS sequence"/>
</dbReference>
<keyword evidence="7 11" id="KW-0560">Oxidoreductase</keyword>
<dbReference type="AlphaFoldDB" id="A0A7J6VY47"/>
<sequence>MEALFCSILFFLFLIIITKLSLKSKKRKQNCSSNNAIKRQPPSPPSLPIIGHLHLVKKPLHRTLEALSKNYGPILILRFGSRPVLLISTPSAVEECFTKNDVVFANRPTLLAAKHLNYNFTTLVSASYGPNWRNLRRFTLLEIFSLTRLHKTCSIRREEVRLFLQQLVQNNSSCSKFNKLELKSRFNDLVFNNITKMIGLKRYYGEDVKDEDLDEAKLFKEIMKETVDLIGSPYIGDYLPMLRWLDFKGIEKKMIRLKNKRDCFLKGVIDEHRRMKQAKSNTGEGNTTIDVLLCMQEREPDYYTDEIIHGIIMTLLTTGTHTSAMTLEWAMSLLLNHPKALSKARVEIDASIGKDRLIEESDLPKLAFLQNVINETLRLFPPTALIVPHESSAECSVGDFDIPCGTMLLVNTWAIHRDPKQWVEPDKFRPERFENGEGEGFKFIPFGFGRRGCPGTRMAMRMVGLTLGSLIQCFEWERTDVAEVDMAEGPGVTIPKIMPLEALYRPREILSGLVAGL</sequence>
<dbReference type="CDD" id="cd20653">
    <property type="entry name" value="CYP81"/>
    <property type="match status" value="1"/>
</dbReference>
<feature type="signal peptide" evidence="12">
    <location>
        <begin position="1"/>
        <end position="21"/>
    </location>
</feature>
<evidence type="ECO:0000313" key="14">
    <source>
        <dbReference type="Proteomes" id="UP000554482"/>
    </source>
</evidence>
<dbReference type="Pfam" id="PF00067">
    <property type="entry name" value="p450"/>
    <property type="match status" value="1"/>
</dbReference>
<gene>
    <name evidence="13" type="ORF">FRX31_020905</name>
</gene>
<dbReference type="InterPro" id="IPR002401">
    <property type="entry name" value="Cyt_P450_E_grp-I"/>
</dbReference>
<keyword evidence="9" id="KW-0472">Membrane</keyword>
<evidence type="ECO:0000256" key="11">
    <source>
        <dbReference type="RuleBase" id="RU000461"/>
    </source>
</evidence>
<dbReference type="OrthoDB" id="1055148at2759"/>
<dbReference type="Gene3D" id="1.10.630.10">
    <property type="entry name" value="Cytochrome P450"/>
    <property type="match status" value="1"/>
</dbReference>
<evidence type="ECO:0000256" key="7">
    <source>
        <dbReference type="ARBA" id="ARBA00023002"/>
    </source>
</evidence>
<comment type="cofactor">
    <cofactor evidence="10">
        <name>heme</name>
        <dbReference type="ChEBI" id="CHEBI:30413"/>
    </cofactor>
</comment>
<keyword evidence="3 10" id="KW-0349">Heme</keyword>
<evidence type="ECO:0000256" key="1">
    <source>
        <dbReference type="ARBA" id="ARBA00004167"/>
    </source>
</evidence>
<dbReference type="GO" id="GO:0020037">
    <property type="term" value="F:heme binding"/>
    <property type="evidence" value="ECO:0007669"/>
    <property type="project" value="InterPro"/>
</dbReference>
<evidence type="ECO:0000313" key="13">
    <source>
        <dbReference type="EMBL" id="KAF5189508.1"/>
    </source>
</evidence>
<keyword evidence="12" id="KW-0732">Signal</keyword>
<dbReference type="InterPro" id="IPR017972">
    <property type="entry name" value="Cyt_P450_CS"/>
</dbReference>
<comment type="caution">
    <text evidence="13">The sequence shown here is derived from an EMBL/GenBank/DDBJ whole genome shotgun (WGS) entry which is preliminary data.</text>
</comment>
<evidence type="ECO:0000256" key="4">
    <source>
        <dbReference type="ARBA" id="ARBA00022692"/>
    </source>
</evidence>
<dbReference type="PANTHER" id="PTHR47947:SF62">
    <property type="entry name" value="CYTOCHROME P450, FAMILY 81, SUBFAMILY D, POLYPEPTIDE 5"/>
    <property type="match status" value="1"/>
</dbReference>
<reference evidence="13 14" key="1">
    <citation type="submission" date="2020-06" db="EMBL/GenBank/DDBJ databases">
        <title>Transcriptomic and genomic resources for Thalictrum thalictroides and T. hernandezii: Facilitating candidate gene discovery in an emerging model plant lineage.</title>
        <authorList>
            <person name="Arias T."/>
            <person name="Riano-Pachon D.M."/>
            <person name="Di Stilio V.S."/>
        </authorList>
    </citation>
    <scope>NUCLEOTIDE SEQUENCE [LARGE SCALE GENOMIC DNA]</scope>
    <source>
        <strain evidence="14">cv. WT478/WT964</strain>
        <tissue evidence="13">Leaves</tissue>
    </source>
</reference>
<evidence type="ECO:0000256" key="12">
    <source>
        <dbReference type="SAM" id="SignalP"/>
    </source>
</evidence>
<dbReference type="PRINTS" id="PR00463">
    <property type="entry name" value="EP450I"/>
</dbReference>
<dbReference type="InterPro" id="IPR036396">
    <property type="entry name" value="Cyt_P450_sf"/>
</dbReference>
<evidence type="ECO:0000256" key="8">
    <source>
        <dbReference type="ARBA" id="ARBA00023004"/>
    </source>
</evidence>
<dbReference type="PANTHER" id="PTHR47947">
    <property type="entry name" value="CYTOCHROME P450 82C3-RELATED"/>
    <property type="match status" value="1"/>
</dbReference>
<dbReference type="InterPro" id="IPR050651">
    <property type="entry name" value="Plant_Cytochrome_P450_Monoox"/>
</dbReference>
<keyword evidence="4" id="KW-0812">Transmembrane</keyword>
<evidence type="ECO:0000256" key="6">
    <source>
        <dbReference type="ARBA" id="ARBA00022989"/>
    </source>
</evidence>
<protein>
    <submittedName>
        <fullName evidence="13">Cytochrome p450 protein</fullName>
    </submittedName>
</protein>
<dbReference type="PROSITE" id="PS00086">
    <property type="entry name" value="CYTOCHROME_P450"/>
    <property type="match status" value="1"/>
</dbReference>
<keyword evidence="14" id="KW-1185">Reference proteome</keyword>
<proteinExistence type="inferred from homology"/>
<organism evidence="13 14">
    <name type="scientific">Thalictrum thalictroides</name>
    <name type="common">Rue-anemone</name>
    <name type="synonym">Anemone thalictroides</name>
    <dbReference type="NCBI Taxonomy" id="46969"/>
    <lineage>
        <taxon>Eukaryota</taxon>
        <taxon>Viridiplantae</taxon>
        <taxon>Streptophyta</taxon>
        <taxon>Embryophyta</taxon>
        <taxon>Tracheophyta</taxon>
        <taxon>Spermatophyta</taxon>
        <taxon>Magnoliopsida</taxon>
        <taxon>Ranunculales</taxon>
        <taxon>Ranunculaceae</taxon>
        <taxon>Thalictroideae</taxon>
        <taxon>Thalictrum</taxon>
    </lineage>
</organism>
<keyword evidence="8 10" id="KW-0408">Iron</keyword>
<dbReference type="GO" id="GO:0016020">
    <property type="term" value="C:membrane"/>
    <property type="evidence" value="ECO:0007669"/>
    <property type="project" value="UniProtKB-SubCell"/>
</dbReference>
<evidence type="ECO:0000256" key="10">
    <source>
        <dbReference type="PIRSR" id="PIRSR602401-1"/>
    </source>
</evidence>
<dbReference type="GO" id="GO:0005506">
    <property type="term" value="F:iron ion binding"/>
    <property type="evidence" value="ECO:0007669"/>
    <property type="project" value="InterPro"/>
</dbReference>
<keyword evidence="6" id="KW-1133">Transmembrane helix</keyword>
<dbReference type="SUPFAM" id="SSF48264">
    <property type="entry name" value="Cytochrome P450"/>
    <property type="match status" value="1"/>
</dbReference>
<evidence type="ECO:0000256" key="3">
    <source>
        <dbReference type="ARBA" id="ARBA00022617"/>
    </source>
</evidence>
<keyword evidence="11" id="KW-0503">Monooxygenase</keyword>
<dbReference type="InterPro" id="IPR001128">
    <property type="entry name" value="Cyt_P450"/>
</dbReference>
<evidence type="ECO:0000256" key="2">
    <source>
        <dbReference type="ARBA" id="ARBA00010617"/>
    </source>
</evidence>
<dbReference type="FunFam" id="1.10.630.10:FF:000023">
    <property type="entry name" value="Cytochrome P450 family protein"/>
    <property type="match status" value="1"/>
</dbReference>
<comment type="subcellular location">
    <subcellularLocation>
        <location evidence="1">Membrane</location>
        <topology evidence="1">Single-pass membrane protein</topology>
    </subcellularLocation>
</comment>
<comment type="similarity">
    <text evidence="2 11">Belongs to the cytochrome P450 family.</text>
</comment>
<feature type="chain" id="PRO_5029706360" evidence="12">
    <location>
        <begin position="22"/>
        <end position="517"/>
    </location>
</feature>
<dbReference type="EMBL" id="JABWDY010025379">
    <property type="protein sequence ID" value="KAF5189508.1"/>
    <property type="molecule type" value="Genomic_DNA"/>
</dbReference>
<feature type="binding site" description="axial binding residue" evidence="10">
    <location>
        <position position="453"/>
    </location>
    <ligand>
        <name>heme</name>
        <dbReference type="ChEBI" id="CHEBI:30413"/>
    </ligand>
    <ligandPart>
        <name>Fe</name>
        <dbReference type="ChEBI" id="CHEBI:18248"/>
    </ligandPart>
</feature>
<name>A0A7J6VY47_THATH</name>
<accession>A0A7J6VY47</accession>
<evidence type="ECO:0000256" key="5">
    <source>
        <dbReference type="ARBA" id="ARBA00022723"/>
    </source>
</evidence>
<dbReference type="GO" id="GO:0004497">
    <property type="term" value="F:monooxygenase activity"/>
    <property type="evidence" value="ECO:0007669"/>
    <property type="project" value="UniProtKB-KW"/>
</dbReference>
<dbReference type="GO" id="GO:0044550">
    <property type="term" value="P:secondary metabolite biosynthetic process"/>
    <property type="evidence" value="ECO:0007669"/>
    <property type="project" value="UniProtKB-ARBA"/>
</dbReference>
<keyword evidence="5 10" id="KW-0479">Metal-binding</keyword>
<dbReference type="PRINTS" id="PR00385">
    <property type="entry name" value="P450"/>
</dbReference>